<dbReference type="AlphaFoldDB" id="A0A135L822"/>
<dbReference type="GO" id="GO:0070043">
    <property type="term" value="F:rRNA (guanine-N7-)-methyltransferase activity"/>
    <property type="evidence" value="ECO:0007669"/>
    <property type="project" value="UniProtKB-UniRule"/>
</dbReference>
<dbReference type="CDD" id="cd02440">
    <property type="entry name" value="AdoMet_MTases"/>
    <property type="match status" value="1"/>
</dbReference>
<dbReference type="InterPro" id="IPR029063">
    <property type="entry name" value="SAM-dependent_MTases_sf"/>
</dbReference>
<protein>
    <recommendedName>
        <fullName evidence="6">Ribosomal RNA small subunit methyltransferase G</fullName>
        <ecNumber evidence="6">2.1.1.-</ecNumber>
    </recommendedName>
    <alternativeName>
        <fullName evidence="6">16S rRNA 7-methylguanosine methyltransferase</fullName>
        <shortName evidence="6">16S rRNA m7G methyltransferase</shortName>
    </alternativeName>
</protein>
<keyword evidence="1 6" id="KW-0963">Cytoplasm</keyword>
<dbReference type="OrthoDB" id="9808773at2"/>
<proteinExistence type="inferred from homology"/>
<reference evidence="7 8" key="1">
    <citation type="submission" date="2016-02" db="EMBL/GenBank/DDBJ databases">
        <title>Draft Genome for Tepidibacillus decaturensis nov. sp. Strain Z9, an Anaerobic, Moderately Thermophilic and Heterotrophic Bacterium from Deep Subsurface of the Illinois Basin, USA.</title>
        <authorList>
            <person name="Dong Y."/>
            <person name="Chang J.Y."/>
            <person name="Sanford R."/>
            <person name="Fouke B.W."/>
        </authorList>
    </citation>
    <scope>NUCLEOTIDE SEQUENCE [LARGE SCALE GENOMIC DNA]</scope>
    <source>
        <strain evidence="7 8">Z9</strain>
    </source>
</reference>
<comment type="caution">
    <text evidence="7">The sequence shown here is derived from an EMBL/GenBank/DDBJ whole genome shotgun (WGS) entry which is preliminary data.</text>
</comment>
<dbReference type="Gene3D" id="3.40.50.150">
    <property type="entry name" value="Vaccinia Virus protein VP39"/>
    <property type="match status" value="1"/>
</dbReference>
<dbReference type="InterPro" id="IPR003682">
    <property type="entry name" value="rRNA_ssu_MeTfrase_G"/>
</dbReference>
<dbReference type="PANTHER" id="PTHR31760">
    <property type="entry name" value="S-ADENOSYL-L-METHIONINE-DEPENDENT METHYLTRANSFERASES SUPERFAMILY PROTEIN"/>
    <property type="match status" value="1"/>
</dbReference>
<evidence type="ECO:0000256" key="2">
    <source>
        <dbReference type="ARBA" id="ARBA00022552"/>
    </source>
</evidence>
<keyword evidence="8" id="KW-1185">Reference proteome</keyword>
<keyword evidence="4 6" id="KW-0808">Transferase</keyword>
<organism evidence="7 8">
    <name type="scientific">Tepidibacillus decaturensis</name>
    <dbReference type="NCBI Taxonomy" id="1413211"/>
    <lineage>
        <taxon>Bacteria</taxon>
        <taxon>Bacillati</taxon>
        <taxon>Bacillota</taxon>
        <taxon>Bacilli</taxon>
        <taxon>Bacillales</taxon>
        <taxon>Bacillaceae</taxon>
        <taxon>Tepidibacillus</taxon>
    </lineage>
</organism>
<dbReference type="GO" id="GO:0005829">
    <property type="term" value="C:cytosol"/>
    <property type="evidence" value="ECO:0007669"/>
    <property type="project" value="TreeGrafter"/>
</dbReference>
<dbReference type="Proteomes" id="UP000070352">
    <property type="component" value="Unassembled WGS sequence"/>
</dbReference>
<dbReference type="PIRSF" id="PIRSF003078">
    <property type="entry name" value="GidB"/>
    <property type="match status" value="1"/>
</dbReference>
<comment type="caution">
    <text evidence="6">Lacks conserved residue(s) required for the propagation of feature annotation.</text>
</comment>
<comment type="subcellular location">
    <subcellularLocation>
        <location evidence="6">Cytoplasm</location>
    </subcellularLocation>
</comment>
<evidence type="ECO:0000313" key="8">
    <source>
        <dbReference type="Proteomes" id="UP000070352"/>
    </source>
</evidence>
<evidence type="ECO:0000256" key="4">
    <source>
        <dbReference type="ARBA" id="ARBA00022679"/>
    </source>
</evidence>
<dbReference type="EC" id="2.1.1.-" evidence="6"/>
<name>A0A135L822_9BACI</name>
<feature type="binding site" evidence="6">
    <location>
        <position position="77"/>
    </location>
    <ligand>
        <name>S-adenosyl-L-methionine</name>
        <dbReference type="ChEBI" id="CHEBI:59789"/>
    </ligand>
</feature>
<accession>A0A135L822</accession>
<evidence type="ECO:0000256" key="1">
    <source>
        <dbReference type="ARBA" id="ARBA00022490"/>
    </source>
</evidence>
<feature type="binding site" evidence="6">
    <location>
        <position position="147"/>
    </location>
    <ligand>
        <name>S-adenosyl-L-methionine</name>
        <dbReference type="ChEBI" id="CHEBI:59789"/>
    </ligand>
</feature>
<gene>
    <name evidence="6" type="primary">rsmG</name>
    <name evidence="7" type="ORF">U473_12705</name>
</gene>
<dbReference type="SUPFAM" id="SSF53335">
    <property type="entry name" value="S-adenosyl-L-methionine-dependent methyltransferases"/>
    <property type="match status" value="1"/>
</dbReference>
<dbReference type="HAMAP" id="MF_00074">
    <property type="entry name" value="16SrRNA_methyltr_G"/>
    <property type="match status" value="1"/>
</dbReference>
<keyword evidence="2 6" id="KW-0698">rRNA processing</keyword>
<comment type="similarity">
    <text evidence="6">Belongs to the methyltransferase superfamily. RNA methyltransferase RsmG family.</text>
</comment>
<evidence type="ECO:0000313" key="7">
    <source>
        <dbReference type="EMBL" id="KXG45097.1"/>
    </source>
</evidence>
<dbReference type="FunFam" id="3.40.50.150:FF:000041">
    <property type="entry name" value="Ribosomal RNA small subunit methyltransferase G"/>
    <property type="match status" value="1"/>
</dbReference>
<keyword evidence="3 6" id="KW-0489">Methyltransferase</keyword>
<comment type="function">
    <text evidence="6">Specifically methylates the N7 position of guanine in position 535 of 16S rRNA.</text>
</comment>
<evidence type="ECO:0000256" key="5">
    <source>
        <dbReference type="ARBA" id="ARBA00022691"/>
    </source>
</evidence>
<evidence type="ECO:0000256" key="3">
    <source>
        <dbReference type="ARBA" id="ARBA00022603"/>
    </source>
</evidence>
<keyword evidence="5 6" id="KW-0949">S-adenosyl-L-methionine</keyword>
<dbReference type="STRING" id="1413211.U473_12705"/>
<evidence type="ECO:0000256" key="6">
    <source>
        <dbReference type="HAMAP-Rule" id="MF_00074"/>
    </source>
</evidence>
<dbReference type="EMBL" id="LSKU01000001">
    <property type="protein sequence ID" value="KXG45097.1"/>
    <property type="molecule type" value="Genomic_DNA"/>
</dbReference>
<dbReference type="PANTHER" id="PTHR31760:SF0">
    <property type="entry name" value="S-ADENOSYL-L-METHIONINE-DEPENDENT METHYLTRANSFERASES SUPERFAMILY PROTEIN"/>
    <property type="match status" value="1"/>
</dbReference>
<feature type="binding site" evidence="6">
    <location>
        <position position="82"/>
    </location>
    <ligand>
        <name>S-adenosyl-L-methionine</name>
        <dbReference type="ChEBI" id="CHEBI:59789"/>
    </ligand>
</feature>
<feature type="binding site" evidence="6">
    <location>
        <begin position="128"/>
        <end position="129"/>
    </location>
    <ligand>
        <name>S-adenosyl-L-methionine</name>
        <dbReference type="ChEBI" id="CHEBI:59789"/>
    </ligand>
</feature>
<dbReference type="RefSeq" id="WP_068727689.1">
    <property type="nucleotide sequence ID" value="NZ_LSKU01000001.1"/>
</dbReference>
<sequence length="238" mass="27167">MDMIEKLNERLRSYQIDCTDSQLQQFATYYDLLIDWNKKMNLTAITDPEEVIVKHFFDSITPAFFYPFSQQRMIDIGAGAGFPSIPLKICFPDLKLTLLDSLNKRITFLQHLIETLNLKNVDFIHGRAEEIARKSDLRESFDIAISRAVAKLNVLAELSLPFIKLKGSMIALKGARANEEIAEAQKAIQLLGGVFVKEHNFDLPEHFGERTIIIINKTKSTPIKYPRKSGTPNREPIQ</sequence>
<dbReference type="NCBIfam" id="TIGR00138">
    <property type="entry name" value="rsmG_gidB"/>
    <property type="match status" value="1"/>
</dbReference>
<dbReference type="Pfam" id="PF02527">
    <property type="entry name" value="GidB"/>
    <property type="match status" value="1"/>
</dbReference>